<keyword evidence="4" id="KW-0326">Glycosidase</keyword>
<feature type="region of interest" description="Disordered" evidence="6">
    <location>
        <begin position="1"/>
        <end position="29"/>
    </location>
</feature>
<dbReference type="PROSITE" id="PS51318">
    <property type="entry name" value="TAT"/>
    <property type="match status" value="1"/>
</dbReference>
<comment type="caution">
    <text evidence="9">The sequence shown here is derived from an EMBL/GenBank/DDBJ whole genome shotgun (WGS) entry which is preliminary data.</text>
</comment>
<evidence type="ECO:0000256" key="3">
    <source>
        <dbReference type="ARBA" id="ARBA00023277"/>
    </source>
</evidence>
<dbReference type="Proteomes" id="UP000323380">
    <property type="component" value="Unassembled WGS sequence"/>
</dbReference>
<evidence type="ECO:0000259" key="7">
    <source>
        <dbReference type="Pfam" id="PF00759"/>
    </source>
</evidence>
<keyword evidence="10" id="KW-1185">Reference proteome</keyword>
<evidence type="ECO:0000259" key="8">
    <source>
        <dbReference type="Pfam" id="PF02927"/>
    </source>
</evidence>
<name>A0A5D0NMH1_9ACTN</name>
<feature type="domain" description="Cellulase Ig-like" evidence="8">
    <location>
        <begin position="66"/>
        <end position="148"/>
    </location>
</feature>
<dbReference type="PANTHER" id="PTHR22298">
    <property type="entry name" value="ENDO-1,4-BETA-GLUCANASE"/>
    <property type="match status" value="1"/>
</dbReference>
<dbReference type="InterPro" id="IPR014756">
    <property type="entry name" value="Ig_E-set"/>
</dbReference>
<dbReference type="STRING" id="1220554.GCA_001552135_05816"/>
<evidence type="ECO:0000256" key="2">
    <source>
        <dbReference type="ARBA" id="ARBA00022801"/>
    </source>
</evidence>
<dbReference type="InterPro" id="IPR012341">
    <property type="entry name" value="6hp_glycosidase-like_sf"/>
</dbReference>
<dbReference type="InterPro" id="IPR004197">
    <property type="entry name" value="Cellulase_Ig-like"/>
</dbReference>
<feature type="domain" description="Glycoside hydrolase family 9" evidence="7">
    <location>
        <begin position="170"/>
        <end position="559"/>
    </location>
</feature>
<feature type="compositionally biased region" description="Polar residues" evidence="6">
    <location>
        <begin position="1"/>
        <end position="10"/>
    </location>
</feature>
<gene>
    <name evidence="9" type="ORF">FXF69_18710</name>
</gene>
<dbReference type="Gene3D" id="2.60.40.10">
    <property type="entry name" value="Immunoglobulins"/>
    <property type="match status" value="1"/>
</dbReference>
<dbReference type="SUPFAM" id="SSF48208">
    <property type="entry name" value="Six-hairpin glycosidases"/>
    <property type="match status" value="1"/>
</dbReference>
<dbReference type="RefSeq" id="WP_083981246.1">
    <property type="nucleotide sequence ID" value="NZ_VSFG01000003.1"/>
</dbReference>
<evidence type="ECO:0000256" key="6">
    <source>
        <dbReference type="SAM" id="MobiDB-lite"/>
    </source>
</evidence>
<dbReference type="InterPro" id="IPR001701">
    <property type="entry name" value="Glyco_hydro_9"/>
</dbReference>
<evidence type="ECO:0000256" key="4">
    <source>
        <dbReference type="ARBA" id="ARBA00023295"/>
    </source>
</evidence>
<dbReference type="Pfam" id="PF02927">
    <property type="entry name" value="CelD_N"/>
    <property type="match status" value="1"/>
</dbReference>
<dbReference type="SUPFAM" id="SSF81296">
    <property type="entry name" value="E set domains"/>
    <property type="match status" value="1"/>
</dbReference>
<dbReference type="CDD" id="cd02850">
    <property type="entry name" value="E_set_Cellulase_N"/>
    <property type="match status" value="1"/>
</dbReference>
<dbReference type="GO" id="GO:0008810">
    <property type="term" value="F:cellulase activity"/>
    <property type="evidence" value="ECO:0007669"/>
    <property type="project" value="InterPro"/>
</dbReference>
<dbReference type="GO" id="GO:0000272">
    <property type="term" value="P:polysaccharide catabolic process"/>
    <property type="evidence" value="ECO:0007669"/>
    <property type="project" value="UniProtKB-KW"/>
</dbReference>
<organism evidence="9 10">
    <name type="scientific">Actinomadura chibensis</name>
    <dbReference type="NCBI Taxonomy" id="392828"/>
    <lineage>
        <taxon>Bacteria</taxon>
        <taxon>Bacillati</taxon>
        <taxon>Actinomycetota</taxon>
        <taxon>Actinomycetes</taxon>
        <taxon>Streptosporangiales</taxon>
        <taxon>Thermomonosporaceae</taxon>
        <taxon>Actinomadura</taxon>
    </lineage>
</organism>
<evidence type="ECO:0000256" key="1">
    <source>
        <dbReference type="ARBA" id="ARBA00007072"/>
    </source>
</evidence>
<accession>A0A5D0NMH1</accession>
<dbReference type="AlphaFoldDB" id="A0A5D0NMH1"/>
<keyword evidence="3" id="KW-0119">Carbohydrate metabolism</keyword>
<dbReference type="InterPro" id="IPR008928">
    <property type="entry name" value="6-hairpin_glycosidase_sf"/>
</dbReference>
<evidence type="ECO:0000256" key="5">
    <source>
        <dbReference type="ARBA" id="ARBA00023326"/>
    </source>
</evidence>
<keyword evidence="5" id="KW-0624">Polysaccharide degradation</keyword>
<proteinExistence type="inferred from homology"/>
<dbReference type="EMBL" id="VSFG01000003">
    <property type="protein sequence ID" value="TYB45468.1"/>
    <property type="molecule type" value="Genomic_DNA"/>
</dbReference>
<reference evidence="9 10" key="1">
    <citation type="submission" date="2019-08" db="EMBL/GenBank/DDBJ databases">
        <title>Actinomadura sp. nov. CYP1-5 isolated from mountain soil.</title>
        <authorList>
            <person name="Songsumanus A."/>
            <person name="Kuncharoen N."/>
            <person name="Kudo T."/>
            <person name="Yuki M."/>
            <person name="Igarashi Y."/>
            <person name="Tanasupawat S."/>
        </authorList>
    </citation>
    <scope>NUCLEOTIDE SEQUENCE [LARGE SCALE GENOMIC DNA]</scope>
    <source>
        <strain evidence="9 10">JCM 14158</strain>
    </source>
</reference>
<evidence type="ECO:0000313" key="10">
    <source>
        <dbReference type="Proteomes" id="UP000323380"/>
    </source>
</evidence>
<sequence>MRTRHSNGSGTEAGAAPKTGAEHETGAGSGRRRFLIGAAAVGAGYTAASVVGAPAEAAAPPEHGDATTRVFANNVGYDPAAPKRAVVTGRRSPGRFRLVDAVTGQTVHSGRLQHAGNVADWDDTAYWTADFSRVDRPGDYYLAVGSARSAQFKIEATVLERYTLAHVVRHFKGWRCSGQYDKFDHHLPLGNTGKTFDAHGGWYDATGDFGKHFTQLSALSYFNTLQIPLTAWSLLISHRELTARKNDNFTQLRTWLQDEGLFGADYIRRVHVPGQSFYSSVGQPGPPKDPVKRTLGTAQVNFREGGGVAIAALAIASTQDVSGDYESSDYLAAAKDAFAYLDANNVRLTNDGKENIQDDYNALLAAVELYRATGDDTYRKAADKRAANLSARLVSWRGYRDYWRADDADRPYFHPSDAGLPVVALLTYAGIADGSAKQRALDAVRRSMTFELAVTAEVRNPFGYARQLVQDATGTRASRFFFPHNVTPRTKDQWWQGENARIASLATAARLAARQFSADRAFAAKLRSYAADQLNWILGVNPYDVCMLDGSGRNNPQYLWLGSWQFLQTAGGIVNGITGKNVDGSGIAWDEGYAKTGKDDDWRWGEQWLPHTSWYLNAIALG</sequence>
<dbReference type="Gene3D" id="1.50.10.10">
    <property type="match status" value="1"/>
</dbReference>
<evidence type="ECO:0000313" key="9">
    <source>
        <dbReference type="EMBL" id="TYB45468.1"/>
    </source>
</evidence>
<dbReference type="InterPro" id="IPR013783">
    <property type="entry name" value="Ig-like_fold"/>
</dbReference>
<dbReference type="Pfam" id="PF00759">
    <property type="entry name" value="Glyco_hydro_9"/>
    <property type="match status" value="1"/>
</dbReference>
<dbReference type="InterPro" id="IPR006311">
    <property type="entry name" value="TAT_signal"/>
</dbReference>
<comment type="similarity">
    <text evidence="1">Belongs to the glycosyl hydrolase 9 (cellulase E) family.</text>
</comment>
<keyword evidence="2" id="KW-0378">Hydrolase</keyword>
<protein>
    <submittedName>
        <fullName evidence="9">Uncharacterized protein</fullName>
    </submittedName>
</protein>